<dbReference type="PANTHER" id="PTHR21021">
    <property type="entry name" value="GAF/PUTATIVE CYTOSKELETAL PROTEIN"/>
    <property type="match status" value="1"/>
</dbReference>
<feature type="region of interest" description="Disordered" evidence="2">
    <location>
        <begin position="316"/>
        <end position="354"/>
    </location>
</feature>
<feature type="region of interest" description="Disordered" evidence="2">
    <location>
        <begin position="245"/>
        <end position="295"/>
    </location>
</feature>
<feature type="region of interest" description="Disordered" evidence="2">
    <location>
        <begin position="366"/>
        <end position="401"/>
    </location>
</feature>
<keyword evidence="5" id="KW-1185">Reference proteome</keyword>
<dbReference type="GO" id="GO:0033745">
    <property type="term" value="F:L-methionine-(R)-S-oxide reductase activity"/>
    <property type="evidence" value="ECO:0007669"/>
    <property type="project" value="UniProtKB-EC"/>
</dbReference>
<organism evidence="4 5">
    <name type="scientific">Malassezia obtusa</name>
    <dbReference type="NCBI Taxonomy" id="76774"/>
    <lineage>
        <taxon>Eukaryota</taxon>
        <taxon>Fungi</taxon>
        <taxon>Dikarya</taxon>
        <taxon>Basidiomycota</taxon>
        <taxon>Ustilaginomycotina</taxon>
        <taxon>Malasseziomycetes</taxon>
        <taxon>Malasseziales</taxon>
        <taxon>Malasseziaceae</taxon>
        <taxon>Malassezia</taxon>
    </lineage>
</organism>
<dbReference type="SUPFAM" id="SSF55781">
    <property type="entry name" value="GAF domain-like"/>
    <property type="match status" value="1"/>
</dbReference>
<evidence type="ECO:0000313" key="5">
    <source>
        <dbReference type="Proteomes" id="UP001214603"/>
    </source>
</evidence>
<reference evidence="4" key="1">
    <citation type="submission" date="2023-03" db="EMBL/GenBank/DDBJ databases">
        <title>Mating type loci evolution in Malassezia.</title>
        <authorList>
            <person name="Coelho M.A."/>
        </authorList>
    </citation>
    <scope>NUCLEOTIDE SEQUENCE</scope>
    <source>
        <strain evidence="4">CBS 7876</strain>
    </source>
</reference>
<name>A0AAF0E302_9BASI</name>
<gene>
    <name evidence="4" type="ORF">MOBT1_003027</name>
</gene>
<keyword evidence="4" id="KW-0560">Oxidoreductase</keyword>
<evidence type="ECO:0000256" key="1">
    <source>
        <dbReference type="PROSITE-ProRule" id="PRU00042"/>
    </source>
</evidence>
<dbReference type="EC" id="1.8.4.14" evidence="4"/>
<keyword evidence="1" id="KW-0479">Metal-binding</keyword>
<keyword evidence="1" id="KW-0862">Zinc</keyword>
<evidence type="ECO:0000256" key="2">
    <source>
        <dbReference type="SAM" id="MobiDB-lite"/>
    </source>
</evidence>
<feature type="compositionally biased region" description="Acidic residues" evidence="2">
    <location>
        <begin position="553"/>
        <end position="570"/>
    </location>
</feature>
<dbReference type="PROSITE" id="PS50157">
    <property type="entry name" value="ZINC_FINGER_C2H2_2"/>
    <property type="match status" value="1"/>
</dbReference>
<keyword evidence="1" id="KW-0863">Zinc-finger</keyword>
<feature type="compositionally biased region" description="Polar residues" evidence="2">
    <location>
        <begin position="344"/>
        <end position="353"/>
    </location>
</feature>
<dbReference type="Proteomes" id="UP001214603">
    <property type="component" value="Chromosome 8"/>
</dbReference>
<evidence type="ECO:0000313" key="4">
    <source>
        <dbReference type="EMBL" id="WFD04320.1"/>
    </source>
</evidence>
<dbReference type="PROSITE" id="PS00028">
    <property type="entry name" value="ZINC_FINGER_C2H2_1"/>
    <property type="match status" value="1"/>
</dbReference>
<protein>
    <submittedName>
        <fullName evidence="4">L-methionine (R)-S-oxide reductase</fullName>
        <ecNumber evidence="4">1.8.4.14</ecNumber>
    </submittedName>
</protein>
<dbReference type="EMBL" id="CP119941">
    <property type="protein sequence ID" value="WFD04320.1"/>
    <property type="molecule type" value="Genomic_DNA"/>
</dbReference>
<dbReference type="AlphaFoldDB" id="A0AAF0E302"/>
<sequence>MVHADAAGLPSYVQTKDEFYEHVGSQITGILDGQRNWVTNLANASSVLYHAMNAFAAWREKRVNWAGFYLLSPLFPGGERADVPHAMLWLGPFCGMPACQAIASVPGQGVCADGSAVLPPKTVCVPRTDDYPGHIACDSQSQSEIVVPLVVPRARLSPQAQDALRGTGTPEVVRAWSGRGDADQVIVGVLDIDCVEPEGFDQTDVAALERIVRGISDACDWDVANYIALGNTPVYGAPSSVDFRSGKGRTGSPPGTDAGRIVLNGHRAPGAADGGSLRPPAAVPSRARSPSYSGSYSTSFGAAGEALSLSASERARLAGQGVPTGKEESEGHGKVPPSAPAARFSSTVPTHSMGSMDAAARQYGLAAPRKREGDAGASPPRPVGAAKAGSPAIDGDQDLKDVSNSYQSNQLLHKCESCSKVYRHPSCLVKHRWEHTMYWKEASKFLMSKHQQVQLLEAAAILVGMDSNARSLPEEKALWPAAVSPPSSGLLGCDQVNFDKLMASKTRNASAALSDAPTVPFGTSAPTHSTPMMTEPTSGPHRTAQKANRPPPVDDDMDDDEMGPGDDSSEMELHAREDGYGLNSGGDVMADMDMDADE</sequence>
<dbReference type="PANTHER" id="PTHR21021:SF15">
    <property type="entry name" value="FREE METHIONINE-R-SULFOXIDE REDUCTASE"/>
    <property type="match status" value="1"/>
</dbReference>
<feature type="compositionally biased region" description="Low complexity" evidence="2">
    <location>
        <begin position="278"/>
        <end position="295"/>
    </location>
</feature>
<proteinExistence type="predicted"/>
<accession>A0AAF0E302</accession>
<feature type="compositionally biased region" description="Polar residues" evidence="2">
    <location>
        <begin position="524"/>
        <end position="537"/>
    </location>
</feature>
<dbReference type="InterPro" id="IPR051330">
    <property type="entry name" value="Phosphatase_reg/MetRdx"/>
</dbReference>
<feature type="domain" description="C2H2-type" evidence="3">
    <location>
        <begin position="413"/>
        <end position="436"/>
    </location>
</feature>
<dbReference type="InterPro" id="IPR013087">
    <property type="entry name" value="Znf_C2H2_type"/>
</dbReference>
<evidence type="ECO:0000259" key="3">
    <source>
        <dbReference type="PROSITE" id="PS50157"/>
    </source>
</evidence>
<dbReference type="Gene3D" id="3.30.450.40">
    <property type="match status" value="1"/>
</dbReference>
<feature type="region of interest" description="Disordered" evidence="2">
    <location>
        <begin position="510"/>
        <end position="598"/>
    </location>
</feature>
<dbReference type="GO" id="GO:0005829">
    <property type="term" value="C:cytosol"/>
    <property type="evidence" value="ECO:0007669"/>
    <property type="project" value="TreeGrafter"/>
</dbReference>
<dbReference type="InterPro" id="IPR029016">
    <property type="entry name" value="GAF-like_dom_sf"/>
</dbReference>
<dbReference type="GO" id="GO:0008270">
    <property type="term" value="F:zinc ion binding"/>
    <property type="evidence" value="ECO:0007669"/>
    <property type="project" value="UniProtKB-KW"/>
</dbReference>